<dbReference type="RefSeq" id="WP_066743185.1">
    <property type="nucleotide sequence ID" value="NZ_CALCLR010000031.1"/>
</dbReference>
<accession>A0A1B2I2N6</accession>
<dbReference type="EMBL" id="CP016757">
    <property type="protein sequence ID" value="ANZ44245.1"/>
    <property type="molecule type" value="Genomic_DNA"/>
</dbReference>
<evidence type="ECO:0000313" key="1">
    <source>
        <dbReference type="EMBL" id="ANZ44245.1"/>
    </source>
</evidence>
<sequence>MVLTKCLKCGKDLPAGAKSCPDCDGPAPEELTPRPECPMVKGVGAEKWSYRKMAGKVVFIVLIVIGVLLLFALAGALVLFLTIA</sequence>
<dbReference type="AlphaFoldDB" id="A0A1B2I2N6"/>
<dbReference type="OrthoDB" id="5523237at2"/>
<name>A0A1B2I2N6_9BACT</name>
<dbReference type="GeneID" id="83056926"/>
<protein>
    <submittedName>
        <fullName evidence="1">Uncharacterized protein</fullName>
    </submittedName>
</protein>
<gene>
    <name evidence="1" type="ORF">BED41_03545</name>
</gene>
<reference evidence="1" key="1">
    <citation type="submission" date="2016-08" db="EMBL/GenBank/DDBJ databases">
        <title>Complete genome of Cloacibacillus porcorum.</title>
        <authorList>
            <person name="Looft T."/>
            <person name="Bayles D.O."/>
            <person name="Alt D.P."/>
        </authorList>
    </citation>
    <scope>NUCLEOTIDE SEQUENCE [LARGE SCALE GENOMIC DNA]</scope>
    <source>
        <strain evidence="1">CL-84</strain>
    </source>
</reference>
<organism evidence="1 2">
    <name type="scientific">Cloacibacillus porcorum</name>
    <dbReference type="NCBI Taxonomy" id="1197717"/>
    <lineage>
        <taxon>Bacteria</taxon>
        <taxon>Thermotogati</taxon>
        <taxon>Synergistota</taxon>
        <taxon>Synergistia</taxon>
        <taxon>Synergistales</taxon>
        <taxon>Synergistaceae</taxon>
        <taxon>Cloacibacillus</taxon>
    </lineage>
</organism>
<evidence type="ECO:0000313" key="2">
    <source>
        <dbReference type="Proteomes" id="UP000093044"/>
    </source>
</evidence>
<dbReference type="KEGG" id="cpor:BED41_03545"/>
<keyword evidence="2" id="KW-1185">Reference proteome</keyword>
<dbReference type="Proteomes" id="UP000093044">
    <property type="component" value="Chromosome"/>
</dbReference>
<proteinExistence type="predicted"/>